<evidence type="ECO:0000313" key="2">
    <source>
        <dbReference type="Proteomes" id="UP000814140"/>
    </source>
</evidence>
<protein>
    <submittedName>
        <fullName evidence="1">Uncharacterized protein</fullName>
    </submittedName>
</protein>
<keyword evidence="2" id="KW-1185">Reference proteome</keyword>
<reference evidence="1" key="1">
    <citation type="submission" date="2021-03" db="EMBL/GenBank/DDBJ databases">
        <authorList>
            <consortium name="DOE Joint Genome Institute"/>
            <person name="Ahrendt S."/>
            <person name="Looney B.P."/>
            <person name="Miyauchi S."/>
            <person name="Morin E."/>
            <person name="Drula E."/>
            <person name="Courty P.E."/>
            <person name="Chicoki N."/>
            <person name="Fauchery L."/>
            <person name="Kohler A."/>
            <person name="Kuo A."/>
            <person name="Labutti K."/>
            <person name="Pangilinan J."/>
            <person name="Lipzen A."/>
            <person name="Riley R."/>
            <person name="Andreopoulos W."/>
            <person name="He G."/>
            <person name="Johnson J."/>
            <person name="Barry K.W."/>
            <person name="Grigoriev I.V."/>
            <person name="Nagy L."/>
            <person name="Hibbett D."/>
            <person name="Henrissat B."/>
            <person name="Matheny P.B."/>
            <person name="Labbe J."/>
            <person name="Martin F."/>
        </authorList>
    </citation>
    <scope>NUCLEOTIDE SEQUENCE</scope>
    <source>
        <strain evidence="1">HHB10654</strain>
    </source>
</reference>
<comment type="caution">
    <text evidence="1">The sequence shown here is derived from an EMBL/GenBank/DDBJ whole genome shotgun (WGS) entry which is preliminary data.</text>
</comment>
<dbReference type="Proteomes" id="UP000814140">
    <property type="component" value="Unassembled WGS sequence"/>
</dbReference>
<organism evidence="1 2">
    <name type="scientific">Artomyces pyxidatus</name>
    <dbReference type="NCBI Taxonomy" id="48021"/>
    <lineage>
        <taxon>Eukaryota</taxon>
        <taxon>Fungi</taxon>
        <taxon>Dikarya</taxon>
        <taxon>Basidiomycota</taxon>
        <taxon>Agaricomycotina</taxon>
        <taxon>Agaricomycetes</taxon>
        <taxon>Russulales</taxon>
        <taxon>Auriscalpiaceae</taxon>
        <taxon>Artomyces</taxon>
    </lineage>
</organism>
<dbReference type="EMBL" id="MU277336">
    <property type="protein sequence ID" value="KAI0054864.1"/>
    <property type="molecule type" value="Genomic_DNA"/>
</dbReference>
<reference evidence="1" key="2">
    <citation type="journal article" date="2022" name="New Phytol.">
        <title>Evolutionary transition to the ectomycorrhizal habit in the genomes of a hyperdiverse lineage of mushroom-forming fungi.</title>
        <authorList>
            <person name="Looney B."/>
            <person name="Miyauchi S."/>
            <person name="Morin E."/>
            <person name="Drula E."/>
            <person name="Courty P.E."/>
            <person name="Kohler A."/>
            <person name="Kuo A."/>
            <person name="LaButti K."/>
            <person name="Pangilinan J."/>
            <person name="Lipzen A."/>
            <person name="Riley R."/>
            <person name="Andreopoulos W."/>
            <person name="He G."/>
            <person name="Johnson J."/>
            <person name="Nolan M."/>
            <person name="Tritt A."/>
            <person name="Barry K.W."/>
            <person name="Grigoriev I.V."/>
            <person name="Nagy L.G."/>
            <person name="Hibbett D."/>
            <person name="Henrissat B."/>
            <person name="Matheny P.B."/>
            <person name="Labbe J."/>
            <person name="Martin F.M."/>
        </authorList>
    </citation>
    <scope>NUCLEOTIDE SEQUENCE</scope>
    <source>
        <strain evidence="1">HHB10654</strain>
    </source>
</reference>
<gene>
    <name evidence="1" type="ORF">BV25DRAFT_1922297</name>
</gene>
<accession>A0ACB8SE87</accession>
<proteinExistence type="predicted"/>
<sequence>MPTRAERCGLARHEKDLLRHFPICPTCSAPLLPPPPLPPPLPLPPLPPPPPPPLPPFAMPPSAALAVVLASSSSSSLSSSSGRDRHRSRCRLLLLWKSSSPPLPSSSSASIGSPSSPVGMPSQPTAAAVDVPAAPAAAYCWSGCHPRCRRHRLLRCSCRRRRCATAAVCWPASSWSSSSRPLSSSKSPWSWSSFPVTVPGATAAVTAPTIHAATAGRCIRRRR</sequence>
<evidence type="ECO:0000313" key="1">
    <source>
        <dbReference type="EMBL" id="KAI0054864.1"/>
    </source>
</evidence>
<name>A0ACB8SE87_9AGAM</name>